<keyword evidence="3" id="KW-0547">Nucleotide-binding</keyword>
<evidence type="ECO:0000256" key="1">
    <source>
        <dbReference type="ARBA" id="ARBA00005417"/>
    </source>
</evidence>
<gene>
    <name evidence="6" type="ORF">JJE72_07930</name>
</gene>
<dbReference type="Proteomes" id="UP000639051">
    <property type="component" value="Unassembled WGS sequence"/>
</dbReference>
<dbReference type="InterPro" id="IPR017871">
    <property type="entry name" value="ABC_transporter-like_CS"/>
</dbReference>
<evidence type="ECO:0000256" key="4">
    <source>
        <dbReference type="ARBA" id="ARBA00022840"/>
    </source>
</evidence>
<keyword evidence="7" id="KW-1185">Reference proteome</keyword>
<keyword evidence="2" id="KW-0813">Transport</keyword>
<dbReference type="Gene3D" id="3.40.50.300">
    <property type="entry name" value="P-loop containing nucleotide triphosphate hydrolases"/>
    <property type="match status" value="2"/>
</dbReference>
<dbReference type="InterPro" id="IPR015856">
    <property type="entry name" value="ABC_transpr_CbiO/EcfA_su"/>
</dbReference>
<keyword evidence="4 6" id="KW-0067">ATP-binding</keyword>
<evidence type="ECO:0000259" key="5">
    <source>
        <dbReference type="PROSITE" id="PS50893"/>
    </source>
</evidence>
<dbReference type="InterPro" id="IPR050095">
    <property type="entry name" value="ECF_ABC_transporter_ATP-bd"/>
</dbReference>
<dbReference type="GO" id="GO:0005524">
    <property type="term" value="F:ATP binding"/>
    <property type="evidence" value="ECO:0007669"/>
    <property type="project" value="UniProtKB-KW"/>
</dbReference>
<dbReference type="InterPro" id="IPR003593">
    <property type="entry name" value="AAA+_ATPase"/>
</dbReference>
<organism evidence="6 7">
    <name type="scientific">Sinomonas cellulolyticus</name>
    <dbReference type="NCBI Taxonomy" id="2801916"/>
    <lineage>
        <taxon>Bacteria</taxon>
        <taxon>Bacillati</taxon>
        <taxon>Actinomycetota</taxon>
        <taxon>Actinomycetes</taxon>
        <taxon>Micrococcales</taxon>
        <taxon>Micrococcaceae</taxon>
        <taxon>Sinomonas</taxon>
    </lineage>
</organism>
<dbReference type="PROSITE" id="PS50893">
    <property type="entry name" value="ABC_TRANSPORTER_2"/>
    <property type="match status" value="2"/>
</dbReference>
<comment type="similarity">
    <text evidence="1">Belongs to the ABC transporter superfamily.</text>
</comment>
<reference evidence="6 7" key="1">
    <citation type="submission" date="2021-01" db="EMBL/GenBank/DDBJ databases">
        <title>Genome public.</title>
        <authorList>
            <person name="Liu C."/>
            <person name="Sun Q."/>
        </authorList>
    </citation>
    <scope>NUCLEOTIDE SEQUENCE [LARGE SCALE GENOMIC DNA]</scope>
    <source>
        <strain evidence="6 7">JC656</strain>
    </source>
</reference>
<protein>
    <submittedName>
        <fullName evidence="6">ATP-binding cassette domain-containing protein</fullName>
    </submittedName>
</protein>
<dbReference type="SUPFAM" id="SSF52540">
    <property type="entry name" value="P-loop containing nucleoside triphosphate hydrolases"/>
    <property type="match status" value="2"/>
</dbReference>
<feature type="domain" description="ABC transporter" evidence="5">
    <location>
        <begin position="7"/>
        <end position="260"/>
    </location>
</feature>
<evidence type="ECO:0000256" key="2">
    <source>
        <dbReference type="ARBA" id="ARBA00022448"/>
    </source>
</evidence>
<proteinExistence type="inferred from homology"/>
<dbReference type="EMBL" id="JAERRC010000020">
    <property type="protein sequence ID" value="MBL0705430.1"/>
    <property type="molecule type" value="Genomic_DNA"/>
</dbReference>
<comment type="caution">
    <text evidence="6">The sequence shown here is derived from an EMBL/GenBank/DDBJ whole genome shotgun (WGS) entry which is preliminary data.</text>
</comment>
<evidence type="ECO:0000313" key="6">
    <source>
        <dbReference type="EMBL" id="MBL0705430.1"/>
    </source>
</evidence>
<name>A0ABS1K1M4_9MICC</name>
<sequence length="506" mass="51478">MSAGRAVLTAHVASFSYDGATPLLRDIRLALGEGSLTAILGASGSGTSTLAKILAGWAVAPGRGRFEGHLGLGPEAPGARLTFRGRPDDPRLSLGAWGQHVAYVPQRAADLLTGAAVSVGEELAFALEQRAVPRGPMRERVREAACAVGLGDHLERDPSRLSGGEQRRLALACAIVGRPSVLVLDDPSASLDGSGRMALGSLIDGLRAEGVAVVVAGACADRLARSADEAILLDGGTAAAEGTPEAVFATEAFARSGVLPTDPADEDGVPLATAAVGHARGTITLARLERVSFSYPGSASRVLDGADLEVRAGEVLALTGPNGAGKSTALRHLAGLARAAGGRVLVAGADIAGMPAGRVAAAVGTLFQEPRDQLFERTAAREVAFGLRLRVPGSIRLGRTAARTRAGEALEAVGLAGSAGTHPYDLSASGQRLLALATVLARAPRVLLLDEPTVGLDRHGLARLEAVVAAAAEGGAAVVLSTHALGWARLHAHRVLSLKEGRFAPA</sequence>
<dbReference type="PROSITE" id="PS00211">
    <property type="entry name" value="ABC_TRANSPORTER_1"/>
    <property type="match status" value="1"/>
</dbReference>
<dbReference type="PANTHER" id="PTHR43553:SF24">
    <property type="entry name" value="ENERGY-COUPLING FACTOR TRANSPORTER ATP-BINDING PROTEIN ECFA1"/>
    <property type="match status" value="1"/>
</dbReference>
<evidence type="ECO:0000256" key="3">
    <source>
        <dbReference type="ARBA" id="ARBA00022741"/>
    </source>
</evidence>
<dbReference type="InterPro" id="IPR003439">
    <property type="entry name" value="ABC_transporter-like_ATP-bd"/>
</dbReference>
<feature type="domain" description="ABC transporter" evidence="5">
    <location>
        <begin position="286"/>
        <end position="506"/>
    </location>
</feature>
<evidence type="ECO:0000313" key="7">
    <source>
        <dbReference type="Proteomes" id="UP000639051"/>
    </source>
</evidence>
<dbReference type="CDD" id="cd03225">
    <property type="entry name" value="ABC_cobalt_CbiO_domain1"/>
    <property type="match status" value="2"/>
</dbReference>
<dbReference type="PANTHER" id="PTHR43553">
    <property type="entry name" value="HEAVY METAL TRANSPORTER"/>
    <property type="match status" value="1"/>
</dbReference>
<dbReference type="InterPro" id="IPR027417">
    <property type="entry name" value="P-loop_NTPase"/>
</dbReference>
<dbReference type="SMART" id="SM00382">
    <property type="entry name" value="AAA"/>
    <property type="match status" value="2"/>
</dbReference>
<accession>A0ABS1K1M4</accession>
<dbReference type="Pfam" id="PF00005">
    <property type="entry name" value="ABC_tran"/>
    <property type="match status" value="2"/>
</dbReference>
<dbReference type="RefSeq" id="WP_189692165.1">
    <property type="nucleotide sequence ID" value="NZ_BNCM01000001.1"/>
</dbReference>